<organism evidence="1 2">
    <name type="scientific">Ditylenchus dipsaci</name>
    <dbReference type="NCBI Taxonomy" id="166011"/>
    <lineage>
        <taxon>Eukaryota</taxon>
        <taxon>Metazoa</taxon>
        <taxon>Ecdysozoa</taxon>
        <taxon>Nematoda</taxon>
        <taxon>Chromadorea</taxon>
        <taxon>Rhabditida</taxon>
        <taxon>Tylenchina</taxon>
        <taxon>Tylenchomorpha</taxon>
        <taxon>Sphaerularioidea</taxon>
        <taxon>Anguinidae</taxon>
        <taxon>Anguininae</taxon>
        <taxon>Ditylenchus</taxon>
    </lineage>
</organism>
<evidence type="ECO:0000313" key="2">
    <source>
        <dbReference type="WBParaSite" id="jg21352"/>
    </source>
</evidence>
<keyword evidence="1" id="KW-1185">Reference proteome</keyword>
<dbReference type="Proteomes" id="UP000887574">
    <property type="component" value="Unplaced"/>
</dbReference>
<accession>A0A915DLK6</accession>
<protein>
    <submittedName>
        <fullName evidence="2">Uncharacterized protein</fullName>
    </submittedName>
</protein>
<evidence type="ECO:0000313" key="1">
    <source>
        <dbReference type="Proteomes" id="UP000887574"/>
    </source>
</evidence>
<dbReference type="AlphaFoldDB" id="A0A915DLK6"/>
<reference evidence="2" key="1">
    <citation type="submission" date="2022-11" db="UniProtKB">
        <authorList>
            <consortium name="WormBaseParasite"/>
        </authorList>
    </citation>
    <scope>IDENTIFICATION</scope>
</reference>
<name>A0A915DLK6_9BILA</name>
<dbReference type="WBParaSite" id="jg21352">
    <property type="protein sequence ID" value="jg21352"/>
    <property type="gene ID" value="jg21352"/>
</dbReference>
<sequence length="200" mass="22434">MAVTKGRLVSNLQVSAAFIVMLITWKANYCSAGKLTNQVLAITDDMGDIKSKYEDLMTNQKCLFDYSICNKTKDLYKAVSSSDEDNLNNSGDVKKTLWSKNNHLLRQAYSAPHFACGNAREALPELIVRSGAKDALADFLANTTLESLKSLCINHMKQLKCKDLNARTRCVADVGHRVVNRYFKYVELLYNGVLASYFEK</sequence>
<proteinExistence type="predicted"/>